<evidence type="ECO:0000256" key="1">
    <source>
        <dbReference type="SAM" id="SignalP"/>
    </source>
</evidence>
<sequence>MKASHILLCLLACMQTVHAQGPSALYTAASRAALRAVQITSPAPEAAALGKYVNMPTGLYSGTPDIKIPLYELKGNSLTLPVSLRFHAGGFRPQEAPAWTGQHWSLHAGGVITRYVRGKPDDEHYRTSVLPSGDNFFALQDTLRQLRNGEQEMEPDLYCYNFGPYSGKFIITPAGEIITKEKNMLRISRSGAEMSVTDDKGNIYRFADVDSTLMEIPADTLPDAATVLSYNYISSWYLTSITSANGHEKILFSYQLAAAHPLDARHINNRSVSWIFNTILRYDSTGSSSVVNTIDTAIYAPAGPFTYSTRNFPQQISLVRDDSLIAYITLHASGNREDTEFSDIPKLDSLSVYNAIGGNPRLAKRFRAAYSYFTNAANTFMPKRLRLDSLQEVSLTTTTPDPPPYRFYYYTDADMPELFTTGIDHWGFYNKATNSTLLPAVSIAPPVLVEDTLIGGYANREPDLNGSAYALLRKIVYPTNGFTTYDYALHTALDEYDDSTHILGGVRVTAITDYALGNKPARTRVYNYNQDNGKTSGRTDALFPGYLYISSYCNRDTDTHTGDYLQEAACFTVSAGENFPAAVFQGGHIGYRQVTETVTDSSRLHTLGKTVYTYRADTLDSKDENIANGTLSAIKIYNRQGKLLNEQQYYYAVLKDTAVPAVQVWPEMSQTNEILWCLTTGTSGDTIYNAYTPEQGLPPGCLDTRTYPVIWISGGYSFLSQRKYLTTKTEKIYDQQTTDFLLNGTLYSYENPLHIYPSVITTFTNNSEQLVTRKKYIADYAASAAGPDDAGIPLMLFKYIPGAEVESYQYRQTVTGTDKRIISGIITRYGADLLPVQVSRIETKTPLTSYQESALTAGVFTTDASYKPWWWFTYKNGVLASRRKEKGILSTWLWGYNNSYPVAEITNGNNLPAGYAGFEDAGLSWSGAQLIGYTINDTIAYTGSHSGNLFFNSVILLPATTLNASLTLSFWLRTGTVVVKQGTTVHSPAVTGPVRNGWTYYQYNLIGAAAGHIILAGSNAIADELRLVSAYADITTYTYQPLVGATSSNPPDNRTQISEYDGLNRLLNIRDGGNNIRRNFLYNYGPGMPVDEPVQAGILSY</sequence>
<dbReference type="Proteomes" id="UP000281028">
    <property type="component" value="Unassembled WGS sequence"/>
</dbReference>
<feature type="chain" id="PRO_5040135441" description="YD repeat-containing protein" evidence="1">
    <location>
        <begin position="20"/>
        <end position="1101"/>
    </location>
</feature>
<evidence type="ECO:0000313" key="3">
    <source>
        <dbReference type="Proteomes" id="UP000281028"/>
    </source>
</evidence>
<reference evidence="2" key="1">
    <citation type="submission" date="2020-05" db="EMBL/GenBank/DDBJ databases">
        <title>Chitinophaga laudate sp. nov., isolated from a tropical peat swamp.</title>
        <authorList>
            <person name="Goh C.B.S."/>
            <person name="Lee M.S."/>
            <person name="Parimannan S."/>
            <person name="Pasbakhsh P."/>
            <person name="Yule C.M."/>
            <person name="Rajandas H."/>
            <person name="Loke S."/>
            <person name="Croft L."/>
            <person name="Tan J.B.L."/>
        </authorList>
    </citation>
    <scope>NUCLEOTIDE SEQUENCE</scope>
    <source>
        <strain evidence="2">Mgbs1</strain>
    </source>
</reference>
<protein>
    <recommendedName>
        <fullName evidence="4">YD repeat-containing protein</fullName>
    </recommendedName>
</protein>
<keyword evidence="1" id="KW-0732">Signal</keyword>
<dbReference type="EMBL" id="RIAR02000001">
    <property type="protein sequence ID" value="NSL88663.1"/>
    <property type="molecule type" value="Genomic_DNA"/>
</dbReference>
<dbReference type="OrthoDB" id="680656at2"/>
<accession>A0A9Q5D0S0</accession>
<feature type="signal peptide" evidence="1">
    <location>
        <begin position="1"/>
        <end position="19"/>
    </location>
</feature>
<organism evidence="2 3">
    <name type="scientific">Chitinophaga solisilvae</name>
    <dbReference type="NCBI Taxonomy" id="1233460"/>
    <lineage>
        <taxon>Bacteria</taxon>
        <taxon>Pseudomonadati</taxon>
        <taxon>Bacteroidota</taxon>
        <taxon>Chitinophagia</taxon>
        <taxon>Chitinophagales</taxon>
        <taxon>Chitinophagaceae</taxon>
        <taxon>Chitinophaga</taxon>
    </lineage>
</organism>
<evidence type="ECO:0000313" key="2">
    <source>
        <dbReference type="EMBL" id="NSL88663.1"/>
    </source>
</evidence>
<gene>
    <name evidence="2" type="ORF">ECE50_017615</name>
</gene>
<dbReference type="AlphaFoldDB" id="A0A9Q5D0S0"/>
<keyword evidence="3" id="KW-1185">Reference proteome</keyword>
<proteinExistence type="predicted"/>
<evidence type="ECO:0008006" key="4">
    <source>
        <dbReference type="Google" id="ProtNLM"/>
    </source>
</evidence>
<name>A0A9Q5D0S0_9BACT</name>
<comment type="caution">
    <text evidence="2">The sequence shown here is derived from an EMBL/GenBank/DDBJ whole genome shotgun (WGS) entry which is preliminary data.</text>
</comment>